<organism evidence="11">
    <name type="scientific">Schistosoma curassoni</name>
    <dbReference type="NCBI Taxonomy" id="6186"/>
    <lineage>
        <taxon>Eukaryota</taxon>
        <taxon>Metazoa</taxon>
        <taxon>Spiralia</taxon>
        <taxon>Lophotrochozoa</taxon>
        <taxon>Platyhelminthes</taxon>
        <taxon>Trematoda</taxon>
        <taxon>Digenea</taxon>
        <taxon>Strigeidida</taxon>
        <taxon>Schistosomatoidea</taxon>
        <taxon>Schistosomatidae</taxon>
        <taxon>Schistosoma</taxon>
    </lineage>
</organism>
<dbReference type="InterPro" id="IPR007192">
    <property type="entry name" value="APC8"/>
</dbReference>
<evidence type="ECO:0000313" key="11">
    <source>
        <dbReference type="WBParaSite" id="SCUD_0001294701-mRNA-1"/>
    </source>
</evidence>
<keyword evidence="2" id="KW-0677">Repeat</keyword>
<dbReference type="EMBL" id="UZAK01035487">
    <property type="protein sequence ID" value="VDP50690.1"/>
    <property type="molecule type" value="Genomic_DNA"/>
</dbReference>
<dbReference type="PROSITE" id="PS50005">
    <property type="entry name" value="TPR"/>
    <property type="match status" value="1"/>
</dbReference>
<dbReference type="STRING" id="6186.A0A183KD52"/>
<dbReference type="Pfam" id="PF13181">
    <property type="entry name" value="TPR_8"/>
    <property type="match status" value="1"/>
</dbReference>
<evidence type="ECO:0000313" key="10">
    <source>
        <dbReference type="Proteomes" id="UP000279833"/>
    </source>
</evidence>
<evidence type="ECO:0000256" key="3">
    <source>
        <dbReference type="ARBA" id="ARBA00022776"/>
    </source>
</evidence>
<dbReference type="Proteomes" id="UP000279833">
    <property type="component" value="Unassembled WGS sequence"/>
</dbReference>
<reference evidence="11" key="1">
    <citation type="submission" date="2016-06" db="UniProtKB">
        <authorList>
            <consortium name="WormBaseParasite"/>
        </authorList>
    </citation>
    <scope>IDENTIFICATION</scope>
</reference>
<dbReference type="AlphaFoldDB" id="A0A183KD52"/>
<accession>A0A183KD52</accession>
<dbReference type="PANTHER" id="PTHR12558">
    <property type="entry name" value="CELL DIVISION CYCLE 16,23,27"/>
    <property type="match status" value="1"/>
</dbReference>
<dbReference type="Gene3D" id="1.25.40.10">
    <property type="entry name" value="Tetratricopeptide repeat domain"/>
    <property type="match status" value="2"/>
</dbReference>
<keyword evidence="10" id="KW-1185">Reference proteome</keyword>
<protein>
    <submittedName>
        <fullName evidence="11">TPR_REGION domain-containing protein</fullName>
    </submittedName>
</protein>
<evidence type="ECO:0000259" key="8">
    <source>
        <dbReference type="Pfam" id="PF04049"/>
    </source>
</evidence>
<evidence type="ECO:0000313" key="9">
    <source>
        <dbReference type="EMBL" id="VDP50690.1"/>
    </source>
</evidence>
<dbReference type="InterPro" id="IPR019734">
    <property type="entry name" value="TPR_rpt"/>
</dbReference>
<dbReference type="WBParaSite" id="SCUD_0001294701-mRNA-1">
    <property type="protein sequence ID" value="SCUD_0001294701-mRNA-1"/>
    <property type="gene ID" value="SCUD_0001294701"/>
</dbReference>
<dbReference type="SMART" id="SM00028">
    <property type="entry name" value="TPR"/>
    <property type="match status" value="6"/>
</dbReference>
<feature type="repeat" description="TPR" evidence="7">
    <location>
        <begin position="392"/>
        <end position="425"/>
    </location>
</feature>
<evidence type="ECO:0000256" key="7">
    <source>
        <dbReference type="PROSITE-ProRule" id="PRU00339"/>
    </source>
</evidence>
<dbReference type="GO" id="GO:0016567">
    <property type="term" value="P:protein ubiquitination"/>
    <property type="evidence" value="ECO:0007669"/>
    <property type="project" value="TreeGrafter"/>
</dbReference>
<keyword evidence="5 7" id="KW-0802">TPR repeat</keyword>
<evidence type="ECO:0000256" key="4">
    <source>
        <dbReference type="ARBA" id="ARBA00022786"/>
    </source>
</evidence>
<gene>
    <name evidence="9" type="ORF">SCUD_LOCUS12944</name>
</gene>
<evidence type="ECO:0000256" key="6">
    <source>
        <dbReference type="ARBA" id="ARBA00023306"/>
    </source>
</evidence>
<evidence type="ECO:0000256" key="2">
    <source>
        <dbReference type="ARBA" id="ARBA00022737"/>
    </source>
</evidence>
<dbReference type="GO" id="GO:0031145">
    <property type="term" value="P:anaphase-promoting complex-dependent catabolic process"/>
    <property type="evidence" value="ECO:0007669"/>
    <property type="project" value="TreeGrafter"/>
</dbReference>
<dbReference type="PANTHER" id="PTHR12558:SF10">
    <property type="entry name" value="CELL DIVISION CYCLE PROTEIN 23 HOMOLOG"/>
    <property type="match status" value="1"/>
</dbReference>
<dbReference type="SUPFAM" id="SSF48452">
    <property type="entry name" value="TPR-like"/>
    <property type="match status" value="2"/>
</dbReference>
<sequence length="832" mass="95350">MDGSAVIGFPISLCTVQGNILQSFFECQLRGLRHSCKWLTDLLWSLNLPIISNPDSVFSSSNVYQSIPPDKLTTFLLARSCFDTQEYDHCAEILSHNFEKPIHDNPKHFIDKYGHVYYFLYIYSRYMACEKRRANDSVESRLVLKQDEETKSSCISMAKCNKELLSIKCEIEPYTNNINLSDEIRTVNKIGDSFLLYVHSLICLRLGIKETAASLLVQAINLNFYLWPAWYELVDLIENKEKMNCLNLPTDDECWMRYFFEAKVFLKLHEGERALEILLKLSESGFSRSHNLQAEIGLAYNELRAMELAKKQFKQLFNACPCRLDNVDTYSNVLFVCEDSTELAYLAHHCVNLDRYRAETCCVVGNFFGLRGQHEKAVIYFRRALKLKTAYSLVWTLIGHEFMELRNTNAAIHAYRQALVYNRHDYRAWYGLGQMYEVLNLPSFSLYYYRQVSVLYITVQHSYRFLMFFFFSIPVFFYGSCREAQYLMPTDSRLIVALGEIYGRLKRFDEAKKCYWRAYCVGDIEGEALMRLAICFERCGEDAEAAAAYTEFIKLCQRNGVNEQINLAIAYKYLANYHLRKGHYEDSALAANKCLEYPETREEAKAMLRQITILAGDIEQLAPLDSVNNIDMPIEESKTDHCEYLDQNLQTSRKAEESEFSRTEVMKSAAKEIQPLSISLKEALTSFNESTVSRRLHLSKQPPSSSAALTIHSGHLTSSICYGEDDINDRNSAKNITSITATSSMESMTTITTPVHHSHPPTSLPCDDESFNHTTCETPINSVTAAVHSKFQNSPTTSIDNVNDDDNNNDLQLDILSSEQRDESMGHSSNET</sequence>
<keyword evidence="3" id="KW-0498">Mitosis</keyword>
<dbReference type="GO" id="GO:0005680">
    <property type="term" value="C:anaphase-promoting complex"/>
    <property type="evidence" value="ECO:0007669"/>
    <property type="project" value="InterPro"/>
</dbReference>
<name>A0A183KD52_9TREM</name>
<reference evidence="9 10" key="2">
    <citation type="submission" date="2018-11" db="EMBL/GenBank/DDBJ databases">
        <authorList>
            <consortium name="Pathogen Informatics"/>
        </authorList>
    </citation>
    <scope>NUCLEOTIDE SEQUENCE [LARGE SCALE GENOMIC DNA]</scope>
    <source>
        <strain evidence="9">Dakar</strain>
        <strain evidence="10">Dakar, Senegal</strain>
    </source>
</reference>
<evidence type="ECO:0000256" key="1">
    <source>
        <dbReference type="ARBA" id="ARBA00022618"/>
    </source>
</evidence>
<keyword evidence="4" id="KW-0833">Ubl conjugation pathway</keyword>
<dbReference type="GO" id="GO:0051301">
    <property type="term" value="P:cell division"/>
    <property type="evidence" value="ECO:0007669"/>
    <property type="project" value="UniProtKB-KW"/>
</dbReference>
<keyword evidence="1" id="KW-0132">Cell division</keyword>
<proteinExistence type="predicted"/>
<dbReference type="InterPro" id="IPR011990">
    <property type="entry name" value="TPR-like_helical_dom_sf"/>
</dbReference>
<feature type="domain" description="Cdc23" evidence="8">
    <location>
        <begin position="19"/>
        <end position="294"/>
    </location>
</feature>
<keyword evidence="6" id="KW-0131">Cell cycle</keyword>
<dbReference type="Pfam" id="PF04049">
    <property type="entry name" value="ANAPC8"/>
    <property type="match status" value="1"/>
</dbReference>
<dbReference type="Pfam" id="PF13432">
    <property type="entry name" value="TPR_16"/>
    <property type="match status" value="2"/>
</dbReference>
<evidence type="ECO:0000256" key="5">
    <source>
        <dbReference type="ARBA" id="ARBA00022803"/>
    </source>
</evidence>
<dbReference type="GO" id="GO:0045842">
    <property type="term" value="P:positive regulation of mitotic metaphase/anaphase transition"/>
    <property type="evidence" value="ECO:0007669"/>
    <property type="project" value="TreeGrafter"/>
</dbReference>